<feature type="compositionally biased region" description="Low complexity" evidence="6">
    <location>
        <begin position="868"/>
        <end position="904"/>
    </location>
</feature>
<organism evidence="8 9">
    <name type="scientific">Sporothrix curviconia</name>
    <dbReference type="NCBI Taxonomy" id="1260050"/>
    <lineage>
        <taxon>Eukaryota</taxon>
        <taxon>Fungi</taxon>
        <taxon>Dikarya</taxon>
        <taxon>Ascomycota</taxon>
        <taxon>Pezizomycotina</taxon>
        <taxon>Sordariomycetes</taxon>
        <taxon>Sordariomycetidae</taxon>
        <taxon>Ophiostomatales</taxon>
        <taxon>Ophiostomataceae</taxon>
        <taxon>Sporothrix</taxon>
    </lineage>
</organism>
<feature type="compositionally biased region" description="Low complexity" evidence="6">
    <location>
        <begin position="961"/>
        <end position="978"/>
    </location>
</feature>
<dbReference type="SUPFAM" id="SSF57701">
    <property type="entry name" value="Zn2/Cys6 DNA-binding domain"/>
    <property type="match status" value="1"/>
</dbReference>
<dbReference type="CDD" id="cd00067">
    <property type="entry name" value="GAL4"/>
    <property type="match status" value="1"/>
</dbReference>
<feature type="compositionally biased region" description="Low complexity" evidence="6">
    <location>
        <begin position="928"/>
        <end position="950"/>
    </location>
</feature>
<keyword evidence="3" id="KW-0804">Transcription</keyword>
<feature type="coiled-coil region" evidence="5">
    <location>
        <begin position="290"/>
        <end position="317"/>
    </location>
</feature>
<dbReference type="Gene3D" id="4.10.240.10">
    <property type="entry name" value="Zn(2)-C6 fungal-type DNA-binding domain"/>
    <property type="match status" value="1"/>
</dbReference>
<evidence type="ECO:0000313" key="8">
    <source>
        <dbReference type="EMBL" id="CAK7213544.1"/>
    </source>
</evidence>
<feature type="compositionally biased region" description="Basic residues" evidence="6">
    <location>
        <begin position="68"/>
        <end position="84"/>
    </location>
</feature>
<comment type="caution">
    <text evidence="8">The sequence shown here is derived from an EMBL/GenBank/DDBJ whole genome shotgun (WGS) entry which is preliminary data.</text>
</comment>
<feature type="region of interest" description="Disordered" evidence="6">
    <location>
        <begin position="383"/>
        <end position="429"/>
    </location>
</feature>
<evidence type="ECO:0000256" key="1">
    <source>
        <dbReference type="ARBA" id="ARBA00022723"/>
    </source>
</evidence>
<gene>
    <name evidence="8" type="ORF">SCUCBS95973_001829</name>
</gene>
<evidence type="ECO:0000313" key="9">
    <source>
        <dbReference type="Proteomes" id="UP001642405"/>
    </source>
</evidence>
<evidence type="ECO:0000256" key="2">
    <source>
        <dbReference type="ARBA" id="ARBA00023015"/>
    </source>
</evidence>
<feature type="compositionally biased region" description="Low complexity" evidence="6">
    <location>
        <begin position="24"/>
        <end position="67"/>
    </location>
</feature>
<dbReference type="CDD" id="cd12148">
    <property type="entry name" value="fungal_TF_MHR"/>
    <property type="match status" value="1"/>
</dbReference>
<evidence type="ECO:0000256" key="6">
    <source>
        <dbReference type="SAM" id="MobiDB-lite"/>
    </source>
</evidence>
<evidence type="ECO:0000256" key="5">
    <source>
        <dbReference type="SAM" id="Coils"/>
    </source>
</evidence>
<dbReference type="InterPro" id="IPR001138">
    <property type="entry name" value="Zn2Cys6_DnaBD"/>
</dbReference>
<sequence>MEQIETQATDLRYLMQATAPPPAAATAAAPASHQYPHAHPQSSHSPSYPHALSQPHQHQPHPQQHPHAQQHPHPHPHPHPHQPHSHNLPHPSPYARLPSTDDQRHHAAISPRHLNRSSSTSSAAAVAAGNRPPPPVLHGLPMPPGDNSPGFGGATTPLHIPFSPDGPHNGYYADTANNGSINGGAGSSSMANNNNSGSGGGGINNASPGSLAGGNGGTPTSKRKQDDDESNAKQQRSKRNRYISIACNECKRRKIKCNGETPCQRCGNLNLACLYSPNCCSSSFKDSDEFKSMTDKIHSLEEQLESLAQNVNVLRQEQQRLAPLQDRILPIPSVTVSPSPSSSIPSLHKPELAPIRQPHAFRGPTSMAFTVDVAKNTLHNMGYSGDTQEDSVSGPALGETPRTSPVLPPATIHPMSNLSRSSSNHAPSDPLWEFDRDEMVRICRVHEDEVGIMYPVYDINDVIAHAQHMSTLMESSRKSGYMPADFDELMIDIRTLTLKIIMCCGLTVEEHGHSEKAIRIYDSIQPIVDKKLMSEPSDLANLPFLALVAGYRFLANDEILAWRVMGQVARHCLEQGLHRREGVDKITNEQQRRNAINTFWSAYVLDRRWSFGTGLPYVMHDDKIDPNLPLPIDYPYLEAMITYSRLGAKIWSLVDFFEPAIIRDLKREEFESLDREILQWYDTVPERIRISNLDRELPLPSTPSYNIERLQIWTRLRLNQIRIWLHTPVLHSASSINKNMEQAQKVVDLAKDTIRYLSRLNNSSNLYRRIQVFYHQFLTSAIAVLFLASTHQPVQFSADCREEFYMAMNLVKDMSAKSWVSQRLWRTIRSLKAYAPRLGLQAHEEEQHLVAATSMSSGLNNVGGGASGANTNNANASGSGPRRGGSIASTSSSSYHNNGSVTSSNNWPPQRPAHQTFGSSSNTASPITTPSGAGYAAPPSHSAPPSQQQQPAPPTPPAPPAQQQQQQQGQQPQTTASPEELANGVQIQTEMTRIFEGYMGMSGIPHPPAGTVHKNAGIFAGYSSGGGGGGGGSSSDTGTPTVMTTADPNGSSNDSNLPQGEMIYEHFKTMF</sequence>
<feature type="compositionally biased region" description="Pro residues" evidence="6">
    <location>
        <begin position="951"/>
        <end position="960"/>
    </location>
</feature>
<keyword evidence="4" id="KW-0539">Nucleus</keyword>
<evidence type="ECO:0000256" key="4">
    <source>
        <dbReference type="ARBA" id="ARBA00023242"/>
    </source>
</evidence>
<dbReference type="PANTHER" id="PTHR47424:SF5">
    <property type="entry name" value="ZN(II)2CYS6 TRANSCRIPTION FACTOR (EUROFUNG)"/>
    <property type="match status" value="1"/>
</dbReference>
<dbReference type="InterPro" id="IPR007219">
    <property type="entry name" value="XnlR_reg_dom"/>
</dbReference>
<dbReference type="PROSITE" id="PS50048">
    <property type="entry name" value="ZN2_CY6_FUNGAL_2"/>
    <property type="match status" value="1"/>
</dbReference>
<protein>
    <recommendedName>
        <fullName evidence="7">Zn(2)-C6 fungal-type domain-containing protein</fullName>
    </recommendedName>
</protein>
<feature type="region of interest" description="Disordered" evidence="6">
    <location>
        <begin position="862"/>
        <end position="979"/>
    </location>
</feature>
<dbReference type="SMART" id="SM00066">
    <property type="entry name" value="GAL4"/>
    <property type="match status" value="1"/>
</dbReference>
<feature type="compositionally biased region" description="Polar residues" evidence="6">
    <location>
        <begin position="414"/>
        <end position="426"/>
    </location>
</feature>
<feature type="region of interest" description="Disordered" evidence="6">
    <location>
        <begin position="1"/>
        <end position="238"/>
    </location>
</feature>
<evidence type="ECO:0000259" key="7">
    <source>
        <dbReference type="PROSITE" id="PS50048"/>
    </source>
</evidence>
<accession>A0ABP0B1X7</accession>
<dbReference type="InterPro" id="IPR051127">
    <property type="entry name" value="Fungal_SecMet_Regulators"/>
</dbReference>
<feature type="compositionally biased region" description="Low complexity" evidence="6">
    <location>
        <begin position="117"/>
        <end position="128"/>
    </location>
</feature>
<feature type="compositionally biased region" description="Pro residues" evidence="6">
    <location>
        <begin position="131"/>
        <end position="146"/>
    </location>
</feature>
<dbReference type="PANTHER" id="PTHR47424">
    <property type="entry name" value="REGULATORY PROTEIN GAL4"/>
    <property type="match status" value="1"/>
</dbReference>
<feature type="domain" description="Zn(2)-C6 fungal-type" evidence="7">
    <location>
        <begin position="246"/>
        <end position="275"/>
    </location>
</feature>
<feature type="compositionally biased region" description="Polar residues" evidence="6">
    <location>
        <begin position="1036"/>
        <end position="1058"/>
    </location>
</feature>
<evidence type="ECO:0000256" key="3">
    <source>
        <dbReference type="ARBA" id="ARBA00023163"/>
    </source>
</evidence>
<keyword evidence="2" id="KW-0805">Transcription regulation</keyword>
<dbReference type="PROSITE" id="PS00463">
    <property type="entry name" value="ZN2_CY6_FUNGAL_1"/>
    <property type="match status" value="1"/>
</dbReference>
<feature type="compositionally biased region" description="Low complexity" evidence="6">
    <location>
        <begin position="187"/>
        <end position="196"/>
    </location>
</feature>
<dbReference type="Pfam" id="PF04082">
    <property type="entry name" value="Fungal_trans"/>
    <property type="match status" value="1"/>
</dbReference>
<name>A0ABP0B1X7_9PEZI</name>
<feature type="region of interest" description="Disordered" evidence="6">
    <location>
        <begin position="1026"/>
        <end position="1060"/>
    </location>
</feature>
<keyword evidence="9" id="KW-1185">Reference proteome</keyword>
<dbReference type="Proteomes" id="UP001642405">
    <property type="component" value="Unassembled WGS sequence"/>
</dbReference>
<proteinExistence type="predicted"/>
<dbReference type="InterPro" id="IPR036864">
    <property type="entry name" value="Zn2-C6_fun-type_DNA-bd_sf"/>
</dbReference>
<dbReference type="EMBL" id="CAWUHB010000007">
    <property type="protein sequence ID" value="CAK7213544.1"/>
    <property type="molecule type" value="Genomic_DNA"/>
</dbReference>
<keyword evidence="5" id="KW-0175">Coiled coil</keyword>
<reference evidence="8 9" key="1">
    <citation type="submission" date="2024-01" db="EMBL/GenBank/DDBJ databases">
        <authorList>
            <person name="Allen C."/>
            <person name="Tagirdzhanova G."/>
        </authorList>
    </citation>
    <scope>NUCLEOTIDE SEQUENCE [LARGE SCALE GENOMIC DNA]</scope>
</reference>
<dbReference type="SMART" id="SM00906">
    <property type="entry name" value="Fungal_trans"/>
    <property type="match status" value="1"/>
</dbReference>
<feature type="compositionally biased region" description="Polar residues" evidence="6">
    <location>
        <begin position="916"/>
        <end position="927"/>
    </location>
</feature>
<keyword evidence="1" id="KW-0479">Metal-binding</keyword>
<dbReference type="Pfam" id="PF00172">
    <property type="entry name" value="Zn_clus"/>
    <property type="match status" value="1"/>
</dbReference>